<dbReference type="Pfam" id="PF10135">
    <property type="entry name" value="Rod-binding"/>
    <property type="match status" value="1"/>
</dbReference>
<keyword evidence="2" id="KW-0966">Cell projection</keyword>
<gene>
    <name evidence="2" type="ORF">SAMN04490178_10259</name>
</gene>
<evidence type="ECO:0000313" key="2">
    <source>
        <dbReference type="EMBL" id="SEO44495.1"/>
    </source>
</evidence>
<proteinExistence type="predicted"/>
<keyword evidence="2" id="KW-0969">Cilium</keyword>
<dbReference type="STRING" id="112903.SAMN04490178_10259"/>
<dbReference type="Proteomes" id="UP000198847">
    <property type="component" value="Unassembled WGS sequence"/>
</dbReference>
<sequence length="127" mass="13908">MNVGAIGGVDRTVNQSKYLQANGNTDFAEKLNQATQNISDTEDQTKLKQACRDMEAVFLNFMMSKMRDTVPKDGLIKQSNAESIMTSMLDGELTKNMAQAGGIGLADMLYHQLSQTINTAKNKSQTP</sequence>
<reference evidence="2 3" key="1">
    <citation type="submission" date="2016-10" db="EMBL/GenBank/DDBJ databases">
        <authorList>
            <person name="de Groot N.N."/>
        </authorList>
    </citation>
    <scope>NUCLEOTIDE SEQUENCE [LARGE SCALE GENOMIC DNA]</scope>
    <source>
        <strain evidence="2 3">DSM 13305</strain>
    </source>
</reference>
<accession>A0A1H8PRE9</accession>
<dbReference type="InterPro" id="IPR019301">
    <property type="entry name" value="Flagellar_prot_FlgJ_N"/>
</dbReference>
<feature type="domain" description="Flagellar protein FlgJ N-terminal" evidence="1">
    <location>
        <begin position="65"/>
        <end position="112"/>
    </location>
</feature>
<organism evidence="2 3">
    <name type="scientific">Propionispora vibrioides</name>
    <dbReference type="NCBI Taxonomy" id="112903"/>
    <lineage>
        <taxon>Bacteria</taxon>
        <taxon>Bacillati</taxon>
        <taxon>Bacillota</taxon>
        <taxon>Negativicutes</taxon>
        <taxon>Selenomonadales</taxon>
        <taxon>Sporomusaceae</taxon>
        <taxon>Propionispora</taxon>
    </lineage>
</organism>
<protein>
    <submittedName>
        <fullName evidence="2">Flagellar protein FlgJ</fullName>
    </submittedName>
</protein>
<keyword evidence="2" id="KW-0282">Flagellum</keyword>
<name>A0A1H8PRE9_9FIRM</name>
<dbReference type="AlphaFoldDB" id="A0A1H8PRE9"/>
<evidence type="ECO:0000313" key="3">
    <source>
        <dbReference type="Proteomes" id="UP000198847"/>
    </source>
</evidence>
<evidence type="ECO:0000259" key="1">
    <source>
        <dbReference type="Pfam" id="PF10135"/>
    </source>
</evidence>
<dbReference type="RefSeq" id="WP_091743779.1">
    <property type="nucleotide sequence ID" value="NZ_FODY01000002.1"/>
</dbReference>
<dbReference type="EMBL" id="FODY01000002">
    <property type="protein sequence ID" value="SEO44495.1"/>
    <property type="molecule type" value="Genomic_DNA"/>
</dbReference>
<keyword evidence="3" id="KW-1185">Reference proteome</keyword>
<dbReference type="OrthoDB" id="9796740at2"/>